<dbReference type="Proteomes" id="UP000663583">
    <property type="component" value="Chromosome"/>
</dbReference>
<evidence type="ECO:0000256" key="1">
    <source>
        <dbReference type="ARBA" id="ARBA00022849"/>
    </source>
</evidence>
<dbReference type="EMBL" id="CP065047">
    <property type="protein sequence ID" value="QPI36345.1"/>
    <property type="molecule type" value="Genomic_DNA"/>
</dbReference>
<dbReference type="KEGG" id="mku:I2456_17785"/>
<evidence type="ECO:0000313" key="6">
    <source>
        <dbReference type="Proteomes" id="UP000663583"/>
    </source>
</evidence>
<dbReference type="Gene3D" id="3.40.50.2300">
    <property type="match status" value="1"/>
</dbReference>
<proteinExistence type="predicted"/>
<dbReference type="Proteomes" id="UP000465306">
    <property type="component" value="Unassembled WGS sequence"/>
</dbReference>
<dbReference type="Pfam" id="PF01451">
    <property type="entry name" value="LMWPc"/>
    <property type="match status" value="1"/>
</dbReference>
<feature type="domain" description="Phosphotyrosine protein phosphatase I" evidence="2">
    <location>
        <begin position="7"/>
        <end position="136"/>
    </location>
</feature>
<evidence type="ECO:0000313" key="5">
    <source>
        <dbReference type="Proteomes" id="UP000465306"/>
    </source>
</evidence>
<reference evidence="3" key="2">
    <citation type="submission" date="2020-02" db="EMBL/GenBank/DDBJ databases">
        <authorList>
            <person name="Matsumoto Y."/>
            <person name="Kinjo T."/>
            <person name="Motooka D."/>
            <person name="Nabeya D."/>
            <person name="Jung N."/>
            <person name="Uechi K."/>
            <person name="Horii T."/>
            <person name="Iida T."/>
            <person name="Fujita J."/>
            <person name="Nakamura S."/>
        </authorList>
    </citation>
    <scope>NUCLEOTIDE SEQUENCE</scope>
    <source>
        <strain evidence="3">JCM 13573</strain>
    </source>
</reference>
<evidence type="ECO:0000259" key="2">
    <source>
        <dbReference type="SMART" id="SM00226"/>
    </source>
</evidence>
<reference evidence="3 5" key="1">
    <citation type="journal article" date="2019" name="Emerg. Microbes Infect.">
        <title>Comprehensive subspecies identification of 175 nontuberculous mycobacteria species based on 7547 genomic profiles.</title>
        <authorList>
            <person name="Matsumoto Y."/>
            <person name="Kinjo T."/>
            <person name="Motooka D."/>
            <person name="Nabeya D."/>
            <person name="Jung N."/>
            <person name="Uechi K."/>
            <person name="Horii T."/>
            <person name="Iida T."/>
            <person name="Fujita J."/>
            <person name="Nakamura S."/>
        </authorList>
    </citation>
    <scope>NUCLEOTIDE SEQUENCE [LARGE SCALE GENOMIC DNA]</scope>
    <source>
        <strain evidence="3 5">JCM 13573</strain>
    </source>
</reference>
<name>A0AAX1J768_9MYCO</name>
<evidence type="ECO:0000313" key="4">
    <source>
        <dbReference type="EMBL" id="QPI36345.1"/>
    </source>
</evidence>
<accession>A0AAX1J768</accession>
<dbReference type="GO" id="GO:0046685">
    <property type="term" value="P:response to arsenic-containing substance"/>
    <property type="evidence" value="ECO:0007669"/>
    <property type="project" value="UniProtKB-KW"/>
</dbReference>
<sequence length="149" mass="16206">MSENTAPTVLFVCVSNSGKSVMAQGLMRQCAENRIHAISAGTHAKTAVNALSAQVLAELGVDISGHRPVQLTDTLIHRADLIVVVGTQAQLDEPTDGTPIEVWDTDEPSLRGVDGIERMRLIRDDIAARVHDLASRFDGQAERQRDQIR</sequence>
<dbReference type="SMART" id="SM00226">
    <property type="entry name" value="LMWPc"/>
    <property type="match status" value="1"/>
</dbReference>
<reference evidence="4" key="3">
    <citation type="submission" date="2020-11" db="EMBL/GenBank/DDBJ databases">
        <title>Intraspecies plasmid and genomic variation of Mycobacterium kubicae revealed by the complete genome sequences of two clinical isolates.</title>
        <authorList>
            <person name="Hendrix J.R."/>
            <person name="Epperson L.E."/>
            <person name="Honda J.R."/>
            <person name="Strong M."/>
        </authorList>
    </citation>
    <scope>NUCLEOTIDE SEQUENCE</scope>
    <source>
        <strain evidence="4">JCM 13573</strain>
    </source>
</reference>
<gene>
    <name evidence="4" type="ORF">I2456_17785</name>
    <name evidence="3" type="ORF">MKUB_52110</name>
</gene>
<dbReference type="InterPro" id="IPR023485">
    <property type="entry name" value="Ptyr_pPase"/>
</dbReference>
<dbReference type="InterPro" id="IPR036196">
    <property type="entry name" value="Ptyr_pPase_sf"/>
</dbReference>
<dbReference type="PANTHER" id="PTHR43428:SF1">
    <property type="entry name" value="ARSENATE REDUCTASE"/>
    <property type="match status" value="1"/>
</dbReference>
<dbReference type="PANTHER" id="PTHR43428">
    <property type="entry name" value="ARSENATE REDUCTASE"/>
    <property type="match status" value="1"/>
</dbReference>
<dbReference type="SUPFAM" id="SSF52788">
    <property type="entry name" value="Phosphotyrosine protein phosphatases I"/>
    <property type="match status" value="1"/>
</dbReference>
<evidence type="ECO:0000313" key="3">
    <source>
        <dbReference type="EMBL" id="GFG67721.1"/>
    </source>
</evidence>
<organism evidence="4 6">
    <name type="scientific">Mycobacterium kubicae</name>
    <dbReference type="NCBI Taxonomy" id="120959"/>
    <lineage>
        <taxon>Bacteria</taxon>
        <taxon>Bacillati</taxon>
        <taxon>Actinomycetota</taxon>
        <taxon>Actinomycetes</taxon>
        <taxon>Mycobacteriales</taxon>
        <taxon>Mycobacteriaceae</taxon>
        <taxon>Mycobacterium</taxon>
        <taxon>Mycobacterium simiae complex</taxon>
    </lineage>
</organism>
<dbReference type="RefSeq" id="WP_085073325.1">
    <property type="nucleotide sequence ID" value="NZ_BLKU01000005.1"/>
</dbReference>
<keyword evidence="5" id="KW-1185">Reference proteome</keyword>
<protein>
    <submittedName>
        <fullName evidence="3">Arsenate reductase</fullName>
    </submittedName>
    <submittedName>
        <fullName evidence="4">Low molecular weight phosphatase family protein</fullName>
    </submittedName>
</protein>
<keyword evidence="1" id="KW-0059">Arsenical resistance</keyword>
<dbReference type="AlphaFoldDB" id="A0AAX1J768"/>
<dbReference type="EMBL" id="BLKU01000005">
    <property type="protein sequence ID" value="GFG67721.1"/>
    <property type="molecule type" value="Genomic_DNA"/>
</dbReference>